<proteinExistence type="predicted"/>
<name>A0A5S5CC37_9FLAO</name>
<comment type="caution">
    <text evidence="2">The sequence shown here is derived from an EMBL/GenBank/DDBJ whole genome shotgun (WGS) entry which is preliminary data.</text>
</comment>
<dbReference type="AlphaFoldDB" id="A0A5S5CC37"/>
<dbReference type="InterPro" id="IPR043744">
    <property type="entry name" value="DUF5689"/>
</dbReference>
<dbReference type="NCBIfam" id="NF038128">
    <property type="entry name" value="choice_anch_J"/>
    <property type="match status" value="1"/>
</dbReference>
<keyword evidence="3" id="KW-1185">Reference proteome</keyword>
<accession>A0A5S5CC37</accession>
<feature type="domain" description="DUF5689" evidence="1">
    <location>
        <begin position="70"/>
        <end position="273"/>
    </location>
</feature>
<dbReference type="Pfam" id="PF18942">
    <property type="entry name" value="DUF5689"/>
    <property type="match status" value="1"/>
</dbReference>
<sequence length="465" mass="52014">MTLFVNKSIYILIILLFTSCISNDDFETPEIVINQPQIEGDIISIQSILEALKQAQNKDGEHAKIYFEETHSLLEGFVVSDDRHGNFFKQLVIQDNFKNPISGIRLMIDVNPLYVSYELGQKVTIRLDELTLGIENGVPTLGVLNQNSIIAIPAFKRDIHIIRSLEIEQPIPKTIQISDLSEAHINQLIALENVQFVEEEVFDERRNTYASAATDLYTGDRLIENCISELSTVVSTSTYASFKGFPLPKQSGNLSGILTKNYYGDAYNIILNSPLSVNFTDEKRCERSYLACEGQTANDTLVFFQNFTGVKTKDLEALGWINQNVTGGVLDYAIGKFGQDSYASITGFKSRESVYEVWLITPEIDMTMTTEENLTLDIQAVYDNGNILSVWVTNDYTDAIKTATWVRLDAFIPRGPLNSFGSMTPTGPIALNCLEGKIRIGFKYQGGEPGVTTRYHLDNIKITGK</sequence>
<gene>
    <name evidence="2" type="ORF">BD809_10177</name>
</gene>
<dbReference type="EMBL" id="VNHU01000001">
    <property type="protein sequence ID" value="TYP76931.1"/>
    <property type="molecule type" value="Genomic_DNA"/>
</dbReference>
<organism evidence="2 3">
    <name type="scientific">Aquimarina intermedia</name>
    <dbReference type="NCBI Taxonomy" id="350814"/>
    <lineage>
        <taxon>Bacteria</taxon>
        <taxon>Pseudomonadati</taxon>
        <taxon>Bacteroidota</taxon>
        <taxon>Flavobacteriia</taxon>
        <taxon>Flavobacteriales</taxon>
        <taxon>Flavobacteriaceae</taxon>
        <taxon>Aquimarina</taxon>
    </lineage>
</organism>
<dbReference type="Proteomes" id="UP000324376">
    <property type="component" value="Unassembled WGS sequence"/>
</dbReference>
<evidence type="ECO:0000313" key="3">
    <source>
        <dbReference type="Proteomes" id="UP000324376"/>
    </source>
</evidence>
<dbReference type="OrthoDB" id="1492759at2"/>
<protein>
    <recommendedName>
        <fullName evidence="1">DUF5689 domain-containing protein</fullName>
    </recommendedName>
</protein>
<evidence type="ECO:0000313" key="2">
    <source>
        <dbReference type="EMBL" id="TYP76931.1"/>
    </source>
</evidence>
<evidence type="ECO:0000259" key="1">
    <source>
        <dbReference type="Pfam" id="PF18942"/>
    </source>
</evidence>
<dbReference type="PROSITE" id="PS51257">
    <property type="entry name" value="PROKAR_LIPOPROTEIN"/>
    <property type="match status" value="1"/>
</dbReference>
<reference evidence="2 3" key="1">
    <citation type="submission" date="2019-07" db="EMBL/GenBank/DDBJ databases">
        <title>Genomic Encyclopedia of Archaeal and Bacterial Type Strains, Phase II (KMG-II): from individual species to whole genera.</title>
        <authorList>
            <person name="Goeker M."/>
        </authorList>
    </citation>
    <scope>NUCLEOTIDE SEQUENCE [LARGE SCALE GENOMIC DNA]</scope>
    <source>
        <strain evidence="2 3">DSM 17527</strain>
    </source>
</reference>
<dbReference type="RefSeq" id="WP_148780968.1">
    <property type="nucleotide sequence ID" value="NZ_VNHU01000001.1"/>
</dbReference>